<evidence type="ECO:0000256" key="6">
    <source>
        <dbReference type="SAM" id="Coils"/>
    </source>
</evidence>
<comment type="caution">
    <text evidence="8">The sequence shown here is derived from an EMBL/GenBank/DDBJ whole genome shotgun (WGS) entry which is preliminary data.</text>
</comment>
<keyword evidence="6" id="KW-0175">Coiled coil</keyword>
<keyword evidence="3" id="KW-0805">Transcription regulation</keyword>
<evidence type="ECO:0000256" key="5">
    <source>
        <dbReference type="ARBA" id="ARBA00023242"/>
    </source>
</evidence>
<dbReference type="GO" id="GO:0010468">
    <property type="term" value="P:regulation of gene expression"/>
    <property type="evidence" value="ECO:0007669"/>
    <property type="project" value="UniProtKB-ARBA"/>
</dbReference>
<evidence type="ECO:0000256" key="1">
    <source>
        <dbReference type="ARBA" id="ARBA00004123"/>
    </source>
</evidence>
<evidence type="ECO:0000256" key="2">
    <source>
        <dbReference type="ARBA" id="ARBA00022491"/>
    </source>
</evidence>
<dbReference type="PANTHER" id="PTHR21964">
    <property type="entry name" value="BREAST CANCER METASTASIS-SUPPRESSOR 1"/>
    <property type="match status" value="1"/>
</dbReference>
<name>A0A4Q4MKX4_9PLEO</name>
<evidence type="ECO:0000313" key="9">
    <source>
        <dbReference type="Proteomes" id="UP000292402"/>
    </source>
</evidence>
<evidence type="ECO:0000313" key="8">
    <source>
        <dbReference type="EMBL" id="RYN53948.1"/>
    </source>
</evidence>
<evidence type="ECO:0000256" key="7">
    <source>
        <dbReference type="SAM" id="MobiDB-lite"/>
    </source>
</evidence>
<keyword evidence="5" id="KW-0539">Nucleus</keyword>
<dbReference type="SMART" id="SM01401">
    <property type="entry name" value="Sds3"/>
    <property type="match status" value="1"/>
</dbReference>
<keyword evidence="4" id="KW-0804">Transcription</keyword>
<dbReference type="InterPro" id="IPR013907">
    <property type="entry name" value="Sds3"/>
</dbReference>
<evidence type="ECO:0000256" key="4">
    <source>
        <dbReference type="ARBA" id="ARBA00023163"/>
    </source>
</evidence>
<gene>
    <name evidence="8" type="ORF">AA0114_g4088</name>
</gene>
<evidence type="ECO:0008006" key="10">
    <source>
        <dbReference type="Google" id="ProtNLM"/>
    </source>
</evidence>
<comment type="subcellular location">
    <subcellularLocation>
        <location evidence="1">Nucleus</location>
    </subcellularLocation>
</comment>
<feature type="region of interest" description="Disordered" evidence="7">
    <location>
        <begin position="27"/>
        <end position="80"/>
    </location>
</feature>
<feature type="coiled-coil region" evidence="6">
    <location>
        <begin position="284"/>
        <end position="311"/>
    </location>
</feature>
<keyword evidence="2" id="KW-0678">Repressor</keyword>
<feature type="compositionally biased region" description="Basic residues" evidence="7">
    <location>
        <begin position="328"/>
        <end position="341"/>
    </location>
</feature>
<protein>
    <recommendedName>
        <fullName evidence="10">Transcriptional regulatory protein DEP1</fullName>
    </recommendedName>
</protein>
<organism evidence="8 9">
    <name type="scientific">Alternaria tenuissima</name>
    <dbReference type="NCBI Taxonomy" id="119927"/>
    <lineage>
        <taxon>Eukaryota</taxon>
        <taxon>Fungi</taxon>
        <taxon>Dikarya</taxon>
        <taxon>Ascomycota</taxon>
        <taxon>Pezizomycotina</taxon>
        <taxon>Dothideomycetes</taxon>
        <taxon>Pleosporomycetidae</taxon>
        <taxon>Pleosporales</taxon>
        <taxon>Pleosporineae</taxon>
        <taxon>Pleosporaceae</taxon>
        <taxon>Alternaria</taxon>
        <taxon>Alternaria sect. Alternaria</taxon>
        <taxon>Alternaria alternata complex</taxon>
    </lineage>
</organism>
<feature type="coiled-coil region" evidence="6">
    <location>
        <begin position="376"/>
        <end position="403"/>
    </location>
</feature>
<evidence type="ECO:0000256" key="3">
    <source>
        <dbReference type="ARBA" id="ARBA00023015"/>
    </source>
</evidence>
<feature type="region of interest" description="Disordered" evidence="7">
    <location>
        <begin position="589"/>
        <end position="628"/>
    </location>
</feature>
<feature type="compositionally biased region" description="Low complexity" evidence="7">
    <location>
        <begin position="71"/>
        <end position="80"/>
    </location>
</feature>
<accession>A0A4Q4MKX4</accession>
<feature type="region of interest" description="Disordered" evidence="7">
    <location>
        <begin position="324"/>
        <end position="346"/>
    </location>
</feature>
<dbReference type="AlphaFoldDB" id="A0A4Q4MKX4"/>
<reference evidence="9" key="1">
    <citation type="journal article" date="2019" name="bioRxiv">
        <title>Genomics, evolutionary history and diagnostics of the Alternaria alternata species group including apple and Asian pear pathotypes.</title>
        <authorList>
            <person name="Armitage A.D."/>
            <person name="Cockerton H.M."/>
            <person name="Sreenivasaprasad S."/>
            <person name="Woodhall J.W."/>
            <person name="Lane C.R."/>
            <person name="Harrison R.J."/>
            <person name="Clarkson J.P."/>
        </authorList>
    </citation>
    <scope>NUCLEOTIDE SEQUENCE [LARGE SCALE GENOMIC DNA]</scope>
    <source>
        <strain evidence="9">FERA 1082</strain>
    </source>
</reference>
<sequence length="774" mass="84149">MLSFGFLKPSVAPLVASPETVDLCVNNRGDDGVANSPPSPRLLRAIPTPTIELPDPASATSPPDHPAPAQVPTAAAEDPTAVAAAMLSTMAAPTTVLTESLPTEQAPNGFDDIADNGSSSLSELGDASDDQSEPTQRPSAVADMDEDDSEAETERLHNTPRKLARTATETSLLSEPIYTRTPSKLAHSKTIEHDDSAPPTPTAITDDATMGEAPTTENPLHSLSLIAASEAANLEHVGMKRKRASAERSPVDEREEEPSRKRSINAKGSALDGLADAAADRQGQMDADEELENAEENLSALAREELELEERQANIAAQTVSEMATVAKHTKPRKGGRRGKRKMEDPSYAYAETFAAAEAHEAEAEGEHDDEDSAVLDEEVTKKKQAIDELAKIEKKFKLFREKLCDEQIAQLERELEMLKQPNCVHPEYVAMIKCIDDRRADKIAYETRLLEYKQKNLEIITAAERHQMHSQYFQTVRHIREEILEECNQRVFELQRGRRQLGCDETEYMVRLPEKRSDQIRHQTAYNLEVSVLSGVAKYVGFPAAPDISAARPTEIDEDLRAMKIATRAPAPPPSFRTYNRTTTADEAAAEEQFLESTPWANPRHPSHQESRYPPGPSRVPSYQTPAGQRRMVDLSAPNGSASTIEANSNPPSSNAHNANGLLGEAESPVLHMKRAPIDHAAYAETPGSDPRNNMGVLSRETYGIMSSPAAQHMDIPQGQGGQRWGSSMRPINAEPNVAPGLPGAGQPDAARASLTQRSGLGTVSVGNGLFGR</sequence>
<dbReference type="Gene3D" id="1.20.5.1500">
    <property type="match status" value="1"/>
</dbReference>
<proteinExistence type="predicted"/>
<feature type="compositionally biased region" description="Basic and acidic residues" evidence="7">
    <location>
        <begin position="244"/>
        <end position="260"/>
    </location>
</feature>
<feature type="region of interest" description="Disordered" evidence="7">
    <location>
        <begin position="237"/>
        <end position="272"/>
    </location>
</feature>
<feature type="region of interest" description="Disordered" evidence="7">
    <location>
        <begin position="102"/>
        <end position="217"/>
    </location>
</feature>
<dbReference type="Proteomes" id="UP000292402">
    <property type="component" value="Unassembled WGS sequence"/>
</dbReference>
<dbReference type="GO" id="GO:0005654">
    <property type="term" value="C:nucleoplasm"/>
    <property type="evidence" value="ECO:0007669"/>
    <property type="project" value="UniProtKB-ARBA"/>
</dbReference>
<dbReference type="EMBL" id="PDXA01000011">
    <property type="protein sequence ID" value="RYN53948.1"/>
    <property type="molecule type" value="Genomic_DNA"/>
</dbReference>
<dbReference type="Pfam" id="PF08598">
    <property type="entry name" value="Sds3"/>
    <property type="match status" value="1"/>
</dbReference>